<feature type="domain" description="RNA polymerase sigma-70 region 4" evidence="1">
    <location>
        <begin position="52"/>
        <end position="100"/>
    </location>
</feature>
<dbReference type="OrthoDB" id="2471618at2"/>
<dbReference type="GO" id="GO:0003700">
    <property type="term" value="F:DNA-binding transcription factor activity"/>
    <property type="evidence" value="ECO:0007669"/>
    <property type="project" value="InterPro"/>
</dbReference>
<evidence type="ECO:0000259" key="1">
    <source>
        <dbReference type="Pfam" id="PF04545"/>
    </source>
</evidence>
<protein>
    <submittedName>
        <fullName evidence="2">Sigma-70 family RNA polymerase sigma factor</fullName>
    </submittedName>
</protein>
<gene>
    <name evidence="2" type="ORF">E8L90_10945</name>
</gene>
<dbReference type="EMBL" id="SZNK01000001">
    <property type="protein sequence ID" value="TKI55928.1"/>
    <property type="molecule type" value="Genomic_DNA"/>
</dbReference>
<dbReference type="InterPro" id="IPR007630">
    <property type="entry name" value="RNA_pol_sigma70_r4"/>
</dbReference>
<proteinExistence type="predicted"/>
<reference evidence="2 3" key="1">
    <citation type="submission" date="2019-04" db="EMBL/GenBank/DDBJ databases">
        <title>Whole genome sequencing of Brevibacillus sp. TGS2-1.</title>
        <authorList>
            <person name="Choi A."/>
        </authorList>
    </citation>
    <scope>NUCLEOTIDE SEQUENCE [LARGE SCALE GENOMIC DNA]</scope>
    <source>
        <strain evidence="2 3">TGS2-1</strain>
    </source>
</reference>
<organism evidence="2 3">
    <name type="scientific">Brevibacillus antibioticus</name>
    <dbReference type="NCBI Taxonomy" id="2570228"/>
    <lineage>
        <taxon>Bacteria</taxon>
        <taxon>Bacillati</taxon>
        <taxon>Bacillota</taxon>
        <taxon>Bacilli</taxon>
        <taxon>Bacillales</taxon>
        <taxon>Paenibacillaceae</taxon>
        <taxon>Brevibacillus</taxon>
    </lineage>
</organism>
<accession>A0A4U2Y5X1</accession>
<dbReference type="AlphaFoldDB" id="A0A4U2Y5X1"/>
<dbReference type="Gene3D" id="1.20.140.160">
    <property type="match status" value="1"/>
</dbReference>
<dbReference type="Proteomes" id="UP000307841">
    <property type="component" value="Unassembled WGS sequence"/>
</dbReference>
<dbReference type="InterPro" id="IPR013324">
    <property type="entry name" value="RNA_pol_sigma_r3/r4-like"/>
</dbReference>
<dbReference type="Pfam" id="PF04545">
    <property type="entry name" value="Sigma70_r4"/>
    <property type="match status" value="1"/>
</dbReference>
<evidence type="ECO:0000313" key="3">
    <source>
        <dbReference type="Proteomes" id="UP000307841"/>
    </source>
</evidence>
<keyword evidence="3" id="KW-1185">Reference proteome</keyword>
<evidence type="ECO:0000313" key="2">
    <source>
        <dbReference type="EMBL" id="TKI55928.1"/>
    </source>
</evidence>
<dbReference type="SUPFAM" id="SSF88659">
    <property type="entry name" value="Sigma3 and sigma4 domains of RNA polymerase sigma factors"/>
    <property type="match status" value="1"/>
</dbReference>
<comment type="caution">
    <text evidence="2">The sequence shown here is derived from an EMBL/GenBank/DDBJ whole genome shotgun (WGS) entry which is preliminary data.</text>
</comment>
<name>A0A4U2Y5X1_9BACL</name>
<dbReference type="GO" id="GO:0006352">
    <property type="term" value="P:DNA-templated transcription initiation"/>
    <property type="evidence" value="ECO:0007669"/>
    <property type="project" value="InterPro"/>
</dbReference>
<sequence>MYRLSKKQCKIRRHEELILNAPLSDDASVELVELLPLQEPLENDLSISLRDALSRLSPKQFYVIRTIVLNGYTEHEVSEQLKISQPAVNKIKKAALKRLQNDKCLREWKNYESSR</sequence>